<evidence type="ECO:0000313" key="3">
    <source>
        <dbReference type="EMBL" id="VEG73809.1"/>
    </source>
</evidence>
<dbReference type="RefSeq" id="WP_126412076.1">
    <property type="nucleotide sequence ID" value="NZ_CBCRWE010000046.1"/>
</dbReference>
<dbReference type="AlphaFoldDB" id="A0A3S4SDV5"/>
<reference evidence="3 4" key="1">
    <citation type="submission" date="2018-12" db="EMBL/GenBank/DDBJ databases">
        <authorList>
            <consortium name="Pathogen Informatics"/>
        </authorList>
    </citation>
    <scope>NUCLEOTIDE SEQUENCE [LARGE SCALE GENOMIC DNA]</scope>
    <source>
        <strain evidence="3 4">NCTC11923</strain>
    </source>
</reference>
<keyword evidence="4" id="KW-1185">Reference proteome</keyword>
<dbReference type="Proteomes" id="UP000276899">
    <property type="component" value="Chromosome"/>
</dbReference>
<sequence length="679" mass="72270">MTYISLDKSLLQNLIDAINSYAQSHDFEVGEVKWINWTEDDPAGVGYRVANGSTLAGMSTTMTTLSGEIQVRLDEAVAMNESGITMSDGNTVSYYLPDGGEDTVENVRAYNSKSLDAAKSEATALYQATNSPNGRSEDGRTIDEIYAEMAKHQDVPTYSAAYIQALDKAAETRPYSEEDINKTGAELFLELMNRSRDSYSGEVMPPHFSTLGHMLAAASQDEVGGASLAKDVYPQDGSTMSLASKISLNAALSETPTRFGTRFLVDIASRSEGQDPNQGGMEGEDVINLTRYNADVLGGALTAMGNNPKAALDYLASAGGTVDANGTWTPNDAAQSRWDRLKHRDWNQAGLDGFTAALGAASSYRNVTGDTGDVIHADARATWLAGNTISHFGGGDVKKEDFSEKMKENLSLVIANSPEEVSVAAEGADLEDTDGAKLPTKPQAITNLTYRVIDNENAAATIATGLGDYHHDHIDRDMQSGDMTTLKGNYESAAASQGYIERLIESRLTDNKEDAEKRKTAIDTAASVFTTVAATGVTVATAGTSAAVLAPFAVDVGTTIAKPVVVDALTEGWGEDRNKDDSPGTPRDILEAQGYTDAAQYGLLSDESIALAQKQGLLLNADGSVIEVPPGGYSDSYLRKVQSWKKKAGDPATQEVSDSIDSGLDDGREQASKLLTNKN</sequence>
<evidence type="ECO:0000256" key="1">
    <source>
        <dbReference type="SAM" id="MobiDB-lite"/>
    </source>
</evidence>
<feature type="domain" description="DUF6571" evidence="2">
    <location>
        <begin position="1"/>
        <end position="220"/>
    </location>
</feature>
<dbReference type="KEGG" id="asla:NCTC11923_00421"/>
<dbReference type="InterPro" id="IPR046701">
    <property type="entry name" value="DUF6571"/>
</dbReference>
<feature type="region of interest" description="Disordered" evidence="1">
    <location>
        <begin position="647"/>
        <end position="679"/>
    </location>
</feature>
<dbReference type="EMBL" id="LR134363">
    <property type="protein sequence ID" value="VEG73809.1"/>
    <property type="molecule type" value="Genomic_DNA"/>
</dbReference>
<dbReference type="STRING" id="1278298.GCA_000428685_02439"/>
<name>A0A3S4SDV5_9ACTO</name>
<organism evidence="3 4">
    <name type="scientific">Actinomyces slackii</name>
    <dbReference type="NCBI Taxonomy" id="52774"/>
    <lineage>
        <taxon>Bacteria</taxon>
        <taxon>Bacillati</taxon>
        <taxon>Actinomycetota</taxon>
        <taxon>Actinomycetes</taxon>
        <taxon>Actinomycetales</taxon>
        <taxon>Actinomycetaceae</taxon>
        <taxon>Actinomyces</taxon>
    </lineage>
</organism>
<protein>
    <recommendedName>
        <fullName evidence="2">DUF6571 domain-containing protein</fullName>
    </recommendedName>
</protein>
<evidence type="ECO:0000259" key="2">
    <source>
        <dbReference type="Pfam" id="PF20211"/>
    </source>
</evidence>
<evidence type="ECO:0000313" key="4">
    <source>
        <dbReference type="Proteomes" id="UP000276899"/>
    </source>
</evidence>
<accession>A0A3S4SDV5</accession>
<dbReference type="Pfam" id="PF20211">
    <property type="entry name" value="DUF6571"/>
    <property type="match status" value="2"/>
</dbReference>
<feature type="domain" description="DUF6571" evidence="2">
    <location>
        <begin position="288"/>
        <end position="671"/>
    </location>
</feature>
<proteinExistence type="predicted"/>
<gene>
    <name evidence="3" type="ORF">NCTC11923_00421</name>
</gene>